<feature type="domain" description="Phosphoribosyltransferase" evidence="15">
    <location>
        <begin position="23"/>
        <end position="226"/>
    </location>
</feature>
<keyword evidence="9" id="KW-0460">Magnesium</keyword>
<evidence type="ECO:0000256" key="5">
    <source>
        <dbReference type="ARBA" id="ARBA00022533"/>
    </source>
</evidence>
<dbReference type="InterPro" id="IPR029057">
    <property type="entry name" value="PRTase-like"/>
</dbReference>
<dbReference type="GO" id="GO:0006223">
    <property type="term" value="P:uracil salvage"/>
    <property type="evidence" value="ECO:0007669"/>
    <property type="project" value="InterPro"/>
</dbReference>
<evidence type="ECO:0000256" key="12">
    <source>
        <dbReference type="ARBA" id="ARBA00056901"/>
    </source>
</evidence>
<evidence type="ECO:0000256" key="4">
    <source>
        <dbReference type="ARBA" id="ARBA00011894"/>
    </source>
</evidence>
<evidence type="ECO:0000256" key="10">
    <source>
        <dbReference type="ARBA" id="ARBA00023134"/>
    </source>
</evidence>
<sequence length="228" mass="25249">MEAFMANSDDSGKTFILPENVHVIDNPLVTDRLTVLRMTKTGNRKFREIVKEISGFIAYEIGATLPTKTVEIETPLCRTLQKRIDLQQPLAIVPILRAGIGMVSGFTDVYPDVQILNVGVQRDETTHAPIAYYQKFPSDIHRHKCIIIDPMLATGGSIDYTIDLLHRQGCEDIVVAAILTAPEGIARLSDKYPDVPIYCCAVDSHLDEHKYIVPGLGDAGDRIFGTLD</sequence>
<dbReference type="NCBIfam" id="TIGR01091">
    <property type="entry name" value="upp"/>
    <property type="match status" value="1"/>
</dbReference>
<dbReference type="CDD" id="cd06223">
    <property type="entry name" value="PRTases_typeI"/>
    <property type="match status" value="1"/>
</dbReference>
<dbReference type="GO" id="GO:0005737">
    <property type="term" value="C:cytoplasm"/>
    <property type="evidence" value="ECO:0007669"/>
    <property type="project" value="UniProtKB-ARBA"/>
</dbReference>
<dbReference type="GO" id="GO:0004845">
    <property type="term" value="F:uracil phosphoribosyltransferase activity"/>
    <property type="evidence" value="ECO:0007669"/>
    <property type="project" value="UniProtKB-UniRule"/>
</dbReference>
<reference evidence="16 17" key="1">
    <citation type="submission" date="2010-12" db="EMBL/GenBank/DDBJ databases">
        <authorList>
            <person name="Muzny D."/>
            <person name="Qin X."/>
            <person name="Deng J."/>
            <person name="Jiang H."/>
            <person name="Liu Y."/>
            <person name="Qu J."/>
            <person name="Song X.-Z."/>
            <person name="Zhang L."/>
            <person name="Thornton R."/>
            <person name="Coyle M."/>
            <person name="Francisco L."/>
            <person name="Jackson L."/>
            <person name="Javaid M."/>
            <person name="Korchina V."/>
            <person name="Kovar C."/>
            <person name="Mata R."/>
            <person name="Mathew T."/>
            <person name="Ngo R."/>
            <person name="Nguyen L."/>
            <person name="Nguyen N."/>
            <person name="Okwuonu G."/>
            <person name="Ongeri F."/>
            <person name="Pham C."/>
            <person name="Simmons D."/>
            <person name="Wilczek-Boney K."/>
            <person name="Hale W."/>
            <person name="Jakkamsetti A."/>
            <person name="Pham P."/>
            <person name="Ruth R."/>
            <person name="San Lucas F."/>
            <person name="Warren J."/>
            <person name="Zhang J."/>
            <person name="Zhao Z."/>
            <person name="Zhou C."/>
            <person name="Zhu D."/>
            <person name="Lee S."/>
            <person name="Bess C."/>
            <person name="Blankenburg K."/>
            <person name="Forbes L."/>
            <person name="Fu Q."/>
            <person name="Gubbala S."/>
            <person name="Hirani K."/>
            <person name="Jayaseelan J.C."/>
            <person name="Lara F."/>
            <person name="Munidasa M."/>
            <person name="Palculict T."/>
            <person name="Patil S."/>
            <person name="Pu L.-L."/>
            <person name="Saada N."/>
            <person name="Tang L."/>
            <person name="Weissenberger G."/>
            <person name="Zhu Y."/>
            <person name="Hemphill L."/>
            <person name="Shang Y."/>
            <person name="Youmans B."/>
            <person name="Ayvaz T."/>
            <person name="Ross M."/>
            <person name="Santibanez J."/>
            <person name="Aqrawi P."/>
            <person name="Gross S."/>
            <person name="Joshi V."/>
            <person name="Fowler G."/>
            <person name="Nazareth L."/>
            <person name="Reid J."/>
            <person name="Worley K."/>
            <person name="Petrosino J."/>
            <person name="Highlander S."/>
            <person name="Gibbs R."/>
        </authorList>
    </citation>
    <scope>NUCLEOTIDE SEQUENCE [LARGE SCALE GENOMIC DNA]</scope>
    <source>
        <strain evidence="16 17">ATCC 23263</strain>
    </source>
</reference>
<name>E6MGQ7_9FIRM</name>
<evidence type="ECO:0000256" key="1">
    <source>
        <dbReference type="ARBA" id="ARBA00001946"/>
    </source>
</evidence>
<accession>E6MGQ7</accession>
<evidence type="ECO:0000313" key="16">
    <source>
        <dbReference type="EMBL" id="EFV01797.1"/>
    </source>
</evidence>
<dbReference type="AlphaFoldDB" id="E6MGQ7"/>
<dbReference type="FunFam" id="3.40.50.2020:FF:000003">
    <property type="entry name" value="Uracil phosphoribosyltransferase"/>
    <property type="match status" value="1"/>
</dbReference>
<comment type="similarity">
    <text evidence="3">Belongs to the UPRTase family.</text>
</comment>
<evidence type="ECO:0000256" key="11">
    <source>
        <dbReference type="ARBA" id="ARBA00052919"/>
    </source>
</evidence>
<comment type="pathway">
    <text evidence="2">Pyrimidine metabolism; UMP biosynthesis via salvage pathway; UMP from uracil: step 1/1.</text>
</comment>
<gene>
    <name evidence="16" type="primary">upp</name>
    <name evidence="16" type="ORF">HMP0721_1190</name>
</gene>
<organism evidence="16 17">
    <name type="scientific">Pseudoramibacter alactolyticus ATCC 23263</name>
    <dbReference type="NCBI Taxonomy" id="887929"/>
    <lineage>
        <taxon>Bacteria</taxon>
        <taxon>Bacillati</taxon>
        <taxon>Bacillota</taxon>
        <taxon>Clostridia</taxon>
        <taxon>Eubacteriales</taxon>
        <taxon>Eubacteriaceae</taxon>
        <taxon>Pseudoramibacter</taxon>
    </lineage>
</organism>
<dbReference type="Proteomes" id="UP000004754">
    <property type="component" value="Unassembled WGS sequence"/>
</dbReference>
<comment type="caution">
    <text evidence="16">The sequence shown here is derived from an EMBL/GenBank/DDBJ whole genome shotgun (WGS) entry which is preliminary data.</text>
</comment>
<dbReference type="Pfam" id="PF14681">
    <property type="entry name" value="UPRTase"/>
    <property type="match status" value="1"/>
</dbReference>
<evidence type="ECO:0000256" key="6">
    <source>
        <dbReference type="ARBA" id="ARBA00022676"/>
    </source>
</evidence>
<comment type="function">
    <text evidence="12">Catalyzes the conversion of uracil and 5-phospho-alpha-D-ribose 1-diphosphate (PRPP) to UMP and diphosphate.</text>
</comment>
<evidence type="ECO:0000256" key="3">
    <source>
        <dbReference type="ARBA" id="ARBA00009516"/>
    </source>
</evidence>
<keyword evidence="10" id="KW-0342">GTP-binding</keyword>
<evidence type="ECO:0000256" key="14">
    <source>
        <dbReference type="NCBIfam" id="TIGR01091"/>
    </source>
</evidence>
<dbReference type="PANTHER" id="PTHR32315:SF4">
    <property type="entry name" value="URACIL PHOSPHORIBOSYLTRANSFERASE, CHLOROPLASTIC"/>
    <property type="match status" value="1"/>
</dbReference>
<dbReference type="eggNOG" id="COG0035">
    <property type="taxonomic scope" value="Bacteria"/>
</dbReference>
<dbReference type="Gene3D" id="3.40.50.2020">
    <property type="match status" value="1"/>
</dbReference>
<dbReference type="SUPFAM" id="SSF53271">
    <property type="entry name" value="PRTase-like"/>
    <property type="match status" value="1"/>
</dbReference>
<evidence type="ECO:0000259" key="15">
    <source>
        <dbReference type="Pfam" id="PF14681"/>
    </source>
</evidence>
<dbReference type="EMBL" id="AEQN01000016">
    <property type="protein sequence ID" value="EFV01797.1"/>
    <property type="molecule type" value="Genomic_DNA"/>
</dbReference>
<dbReference type="UniPathway" id="UPA00574">
    <property type="reaction ID" value="UER00636"/>
</dbReference>
<dbReference type="STRING" id="887929.HMP0721_1190"/>
<evidence type="ECO:0000256" key="8">
    <source>
        <dbReference type="ARBA" id="ARBA00022741"/>
    </source>
</evidence>
<evidence type="ECO:0000256" key="2">
    <source>
        <dbReference type="ARBA" id="ARBA00005180"/>
    </source>
</evidence>
<dbReference type="InterPro" id="IPR000836">
    <property type="entry name" value="PRTase_dom"/>
</dbReference>
<dbReference type="InterPro" id="IPR005765">
    <property type="entry name" value="UPRT"/>
</dbReference>
<dbReference type="NCBIfam" id="NF001097">
    <property type="entry name" value="PRK00129.1"/>
    <property type="match status" value="1"/>
</dbReference>
<evidence type="ECO:0000313" key="17">
    <source>
        <dbReference type="Proteomes" id="UP000004754"/>
    </source>
</evidence>
<evidence type="ECO:0000256" key="7">
    <source>
        <dbReference type="ARBA" id="ARBA00022679"/>
    </source>
</evidence>
<keyword evidence="17" id="KW-1185">Reference proteome</keyword>
<dbReference type="EC" id="2.4.2.9" evidence="4 14"/>
<dbReference type="GO" id="GO:0005525">
    <property type="term" value="F:GTP binding"/>
    <property type="evidence" value="ECO:0007669"/>
    <property type="project" value="UniProtKB-KW"/>
</dbReference>
<dbReference type="GO" id="GO:0044206">
    <property type="term" value="P:UMP salvage"/>
    <property type="evidence" value="ECO:0007669"/>
    <property type="project" value="UniProtKB-UniPathway"/>
</dbReference>
<proteinExistence type="inferred from homology"/>
<dbReference type="HOGENOM" id="CLU_067096_2_2_9"/>
<evidence type="ECO:0000256" key="9">
    <source>
        <dbReference type="ARBA" id="ARBA00022842"/>
    </source>
</evidence>
<keyword evidence="6 16" id="KW-0328">Glycosyltransferase</keyword>
<keyword evidence="7 16" id="KW-0808">Transferase</keyword>
<dbReference type="InterPro" id="IPR050054">
    <property type="entry name" value="UPRTase/APRTase"/>
</dbReference>
<keyword evidence="5" id="KW-0021">Allosteric enzyme</keyword>
<protein>
    <recommendedName>
        <fullName evidence="13 14">Uracil phosphoribosyltransferase</fullName>
        <ecNumber evidence="4 14">2.4.2.9</ecNumber>
    </recommendedName>
</protein>
<comment type="cofactor">
    <cofactor evidence="1">
        <name>Mg(2+)</name>
        <dbReference type="ChEBI" id="CHEBI:18420"/>
    </cofactor>
</comment>
<evidence type="ECO:0000256" key="13">
    <source>
        <dbReference type="ARBA" id="ARBA00072146"/>
    </source>
</evidence>
<dbReference type="PANTHER" id="PTHR32315">
    <property type="entry name" value="ADENINE PHOSPHORIBOSYLTRANSFERASE"/>
    <property type="match status" value="1"/>
</dbReference>
<comment type="catalytic activity">
    <reaction evidence="11">
        <text>UMP + diphosphate = 5-phospho-alpha-D-ribose 1-diphosphate + uracil</text>
        <dbReference type="Rhea" id="RHEA:13017"/>
        <dbReference type="ChEBI" id="CHEBI:17568"/>
        <dbReference type="ChEBI" id="CHEBI:33019"/>
        <dbReference type="ChEBI" id="CHEBI:57865"/>
        <dbReference type="ChEBI" id="CHEBI:58017"/>
        <dbReference type="EC" id="2.4.2.9"/>
    </reaction>
</comment>
<keyword evidence="8" id="KW-0547">Nucleotide-binding</keyword>